<dbReference type="PANTHER" id="PTHR13292:SF0">
    <property type="entry name" value="AUTOPHAGY-RELATED PROTEIN 101"/>
    <property type="match status" value="1"/>
</dbReference>
<dbReference type="GO" id="GO:0019901">
    <property type="term" value="F:protein kinase binding"/>
    <property type="evidence" value="ECO:0007669"/>
    <property type="project" value="TreeGrafter"/>
</dbReference>
<evidence type="ECO:0000313" key="6">
    <source>
        <dbReference type="Proteomes" id="UP000777482"/>
    </source>
</evidence>
<feature type="region of interest" description="Disordered" evidence="4">
    <location>
        <begin position="104"/>
        <end position="155"/>
    </location>
</feature>
<name>A0A9P6VY06_RHOMI</name>
<organism evidence="5 6">
    <name type="scientific">Rhodotorula mucilaginosa</name>
    <name type="common">Yeast</name>
    <name type="synonym">Rhodotorula rubra</name>
    <dbReference type="NCBI Taxonomy" id="5537"/>
    <lineage>
        <taxon>Eukaryota</taxon>
        <taxon>Fungi</taxon>
        <taxon>Dikarya</taxon>
        <taxon>Basidiomycota</taxon>
        <taxon>Pucciniomycotina</taxon>
        <taxon>Microbotryomycetes</taxon>
        <taxon>Sporidiobolales</taxon>
        <taxon>Sporidiobolaceae</taxon>
        <taxon>Rhodotorula</taxon>
    </lineage>
</organism>
<evidence type="ECO:0000256" key="2">
    <source>
        <dbReference type="ARBA" id="ARBA00018874"/>
    </source>
</evidence>
<accession>A0A9P6VY06</accession>
<gene>
    <name evidence="5" type="ORF">C6P46_005820</name>
</gene>
<keyword evidence="3" id="KW-0072">Autophagy</keyword>
<dbReference type="Proteomes" id="UP000777482">
    <property type="component" value="Unassembled WGS sequence"/>
</dbReference>
<dbReference type="EMBL" id="PUHQ01000067">
    <property type="protein sequence ID" value="KAG0658364.1"/>
    <property type="molecule type" value="Genomic_DNA"/>
</dbReference>
<evidence type="ECO:0000313" key="5">
    <source>
        <dbReference type="EMBL" id="KAG0658364.1"/>
    </source>
</evidence>
<proteinExistence type="inferred from homology"/>
<feature type="compositionally biased region" description="Low complexity" evidence="4">
    <location>
        <begin position="145"/>
        <end position="155"/>
    </location>
</feature>
<keyword evidence="6" id="KW-1185">Reference proteome</keyword>
<dbReference type="InterPro" id="IPR012445">
    <property type="entry name" value="ATG101"/>
</dbReference>
<dbReference type="PANTHER" id="PTHR13292">
    <property type="entry name" value="AUTOPHAGY-RELATED PROTEIN 101"/>
    <property type="match status" value="1"/>
</dbReference>
<reference evidence="5 6" key="1">
    <citation type="submission" date="2020-11" db="EMBL/GenBank/DDBJ databases">
        <title>Kefir isolates.</title>
        <authorList>
            <person name="Marcisauskas S."/>
            <person name="Kim Y."/>
            <person name="Blasche S."/>
        </authorList>
    </citation>
    <scope>NUCLEOTIDE SEQUENCE [LARGE SCALE GENOMIC DNA]</scope>
    <source>
        <strain evidence="5 6">KR</strain>
    </source>
</reference>
<protein>
    <recommendedName>
        <fullName evidence="2">Autophagy-related protein 101</fullName>
    </recommendedName>
</protein>
<dbReference type="GO" id="GO:1990316">
    <property type="term" value="C:Atg1/ULK1 kinase complex"/>
    <property type="evidence" value="ECO:0007669"/>
    <property type="project" value="TreeGrafter"/>
</dbReference>
<evidence type="ECO:0000256" key="3">
    <source>
        <dbReference type="ARBA" id="ARBA00023006"/>
    </source>
</evidence>
<comment type="caution">
    <text evidence="5">The sequence shown here is derived from an EMBL/GenBank/DDBJ whole genome shotgun (WGS) entry which is preliminary data.</text>
</comment>
<dbReference type="GO" id="GO:0000407">
    <property type="term" value="C:phagophore assembly site"/>
    <property type="evidence" value="ECO:0007669"/>
    <property type="project" value="TreeGrafter"/>
</dbReference>
<sequence>MSSPLVFQTSLAFERRWATDVVRAVLSTVLFHRALGGFQPTTLEVCGVTFSAPAAADVDAIIAAKTDLICRALLLGSAASSATRKSKRVRLYISLYPTPLPVLPPPARARQRTGGGGSYAPIQRAPSPATVAAGPTPVSAALPDTTTAYSSSPSRSSRRASAAAIAQAAPAAVTSALGWFSASARAALIGAGTSTGGAGQDDPTASATSHADAAIMEEQEPEIRLVEHVKAQGKKPFEGWMIEFEALPDGHNERNRRPSSSDDKLRAQLNDFLLRVLDFTLRQTAHIPPITTTDLMPYGILMLVDPPIEPFQVPKPIVEQVVSFPDLHRTLVSAAQDKRTNEGGGQRAASVGGRW</sequence>
<dbReference type="OrthoDB" id="10259639at2759"/>
<evidence type="ECO:0000256" key="1">
    <source>
        <dbReference type="ARBA" id="ARBA00007130"/>
    </source>
</evidence>
<evidence type="ECO:0000256" key="4">
    <source>
        <dbReference type="SAM" id="MobiDB-lite"/>
    </source>
</evidence>
<comment type="similarity">
    <text evidence="1">Belongs to the ATG101 family.</text>
</comment>
<dbReference type="Pfam" id="PF07855">
    <property type="entry name" value="ATG101"/>
    <property type="match status" value="2"/>
</dbReference>
<dbReference type="GO" id="GO:0000045">
    <property type="term" value="P:autophagosome assembly"/>
    <property type="evidence" value="ECO:0007669"/>
    <property type="project" value="TreeGrafter"/>
</dbReference>
<dbReference type="AlphaFoldDB" id="A0A9P6VY06"/>